<reference evidence="4" key="1">
    <citation type="submission" date="2022-06" db="EMBL/GenBank/DDBJ databases">
        <title>Complete genome sequences of two strains of the flax pathogen Septoria linicola.</title>
        <authorList>
            <person name="Lapalu N."/>
            <person name="Simon A."/>
            <person name="Demenou B."/>
            <person name="Paumier D."/>
            <person name="Guillot M.-P."/>
            <person name="Gout L."/>
            <person name="Valade R."/>
        </authorList>
    </citation>
    <scope>NUCLEOTIDE SEQUENCE</scope>
    <source>
        <strain evidence="4">SE15195</strain>
    </source>
</reference>
<evidence type="ECO:0000313" key="4">
    <source>
        <dbReference type="EMBL" id="USW58079.1"/>
    </source>
</evidence>
<comment type="similarity">
    <text evidence="1">Belongs to the GST superfamily.</text>
</comment>
<dbReference type="InterPro" id="IPR004046">
    <property type="entry name" value="GST_C"/>
</dbReference>
<evidence type="ECO:0000313" key="5">
    <source>
        <dbReference type="Proteomes" id="UP001056384"/>
    </source>
</evidence>
<dbReference type="InterPro" id="IPR004045">
    <property type="entry name" value="Glutathione_S-Trfase_N"/>
</dbReference>
<feature type="domain" description="GST C-terminal" evidence="3">
    <location>
        <begin position="98"/>
        <end position="223"/>
    </location>
</feature>
<proteinExistence type="inferred from homology"/>
<dbReference type="SFLD" id="SFLDS00019">
    <property type="entry name" value="Glutathione_Transferase_(cytos"/>
    <property type="match status" value="1"/>
</dbReference>
<dbReference type="InterPro" id="IPR040079">
    <property type="entry name" value="Glutathione_S-Trfase"/>
</dbReference>
<evidence type="ECO:0000256" key="1">
    <source>
        <dbReference type="ARBA" id="ARBA00007409"/>
    </source>
</evidence>
<dbReference type="SFLD" id="SFLDG00358">
    <property type="entry name" value="Main_(cytGST)"/>
    <property type="match status" value="1"/>
</dbReference>
<dbReference type="SUPFAM" id="SSF47616">
    <property type="entry name" value="GST C-terminal domain-like"/>
    <property type="match status" value="1"/>
</dbReference>
<protein>
    <submittedName>
        <fullName evidence="4">Glutathione S-transferase, Thioredoxin-like superfamily, glutathione Transferase family</fullName>
    </submittedName>
</protein>
<dbReference type="EMBL" id="CP099427">
    <property type="protein sequence ID" value="USW58079.1"/>
    <property type="molecule type" value="Genomic_DNA"/>
</dbReference>
<dbReference type="Gene3D" id="1.20.1050.130">
    <property type="match status" value="1"/>
</dbReference>
<organism evidence="4 5">
    <name type="scientific">Septoria linicola</name>
    <dbReference type="NCBI Taxonomy" id="215465"/>
    <lineage>
        <taxon>Eukaryota</taxon>
        <taxon>Fungi</taxon>
        <taxon>Dikarya</taxon>
        <taxon>Ascomycota</taxon>
        <taxon>Pezizomycotina</taxon>
        <taxon>Dothideomycetes</taxon>
        <taxon>Dothideomycetidae</taxon>
        <taxon>Mycosphaerellales</taxon>
        <taxon>Mycosphaerellaceae</taxon>
        <taxon>Septoria</taxon>
    </lineage>
</organism>
<dbReference type="SUPFAM" id="SSF52833">
    <property type="entry name" value="Thioredoxin-like"/>
    <property type="match status" value="1"/>
</dbReference>
<feature type="domain" description="GST N-terminal" evidence="2">
    <location>
        <begin position="5"/>
        <end position="90"/>
    </location>
</feature>
<keyword evidence="5" id="KW-1185">Reference proteome</keyword>
<dbReference type="PANTHER" id="PTHR44051">
    <property type="entry name" value="GLUTATHIONE S-TRANSFERASE-RELATED"/>
    <property type="match status" value="1"/>
</dbReference>
<sequence>MSSIKPLILHAHGTGPNPYKVAAALEFLGLPYEVKLWQFGDAQNGVKGPAFLKINENGRVPALEDPNTGVTSWESGAVLNYVRRVYDKQNKLGPRGSSEQDIVDFEKWEYFLLSTLGPMMGQVNWFRHYHSQKNDDALKRYEEQAYRCFGVLDGQLKKHGGPFILPGSTPSAVDLHFYPWVYQHEFAGLSMDSYSNIKKWLEQVSSLPEIKAAYEKVPKGEDA</sequence>
<accession>A0A9Q9EPV0</accession>
<dbReference type="Pfam" id="PF14497">
    <property type="entry name" value="GST_C_3"/>
    <property type="match status" value="1"/>
</dbReference>
<name>A0A9Q9EPV0_9PEZI</name>
<dbReference type="Proteomes" id="UP001056384">
    <property type="component" value="Chromosome 10"/>
</dbReference>
<evidence type="ECO:0000259" key="3">
    <source>
        <dbReference type="PROSITE" id="PS50405"/>
    </source>
</evidence>
<dbReference type="InterPro" id="IPR036249">
    <property type="entry name" value="Thioredoxin-like_sf"/>
</dbReference>
<dbReference type="Pfam" id="PF02798">
    <property type="entry name" value="GST_N"/>
    <property type="match status" value="1"/>
</dbReference>
<gene>
    <name evidence="4" type="ORF">Slin15195_G113980</name>
</gene>
<evidence type="ECO:0000259" key="2">
    <source>
        <dbReference type="PROSITE" id="PS50404"/>
    </source>
</evidence>
<dbReference type="InterPro" id="IPR010987">
    <property type="entry name" value="Glutathione-S-Trfase_C-like"/>
</dbReference>
<dbReference type="PROSITE" id="PS50405">
    <property type="entry name" value="GST_CTER"/>
    <property type="match status" value="1"/>
</dbReference>
<dbReference type="InterPro" id="IPR036282">
    <property type="entry name" value="Glutathione-S-Trfase_C_sf"/>
</dbReference>
<dbReference type="PROSITE" id="PS50404">
    <property type="entry name" value="GST_NTER"/>
    <property type="match status" value="1"/>
</dbReference>
<dbReference type="PANTHER" id="PTHR44051:SF14">
    <property type="entry name" value="GLUTATHIONE S-TRANSFERASE II"/>
    <property type="match status" value="1"/>
</dbReference>
<dbReference type="AlphaFoldDB" id="A0A9Q9EPV0"/>